<organism evidence="1 2">
    <name type="scientific">Penicillium camemberti (strain FM 013)</name>
    <dbReference type="NCBI Taxonomy" id="1429867"/>
    <lineage>
        <taxon>Eukaryota</taxon>
        <taxon>Fungi</taxon>
        <taxon>Dikarya</taxon>
        <taxon>Ascomycota</taxon>
        <taxon>Pezizomycotina</taxon>
        <taxon>Eurotiomycetes</taxon>
        <taxon>Eurotiomycetidae</taxon>
        <taxon>Eurotiales</taxon>
        <taxon>Aspergillaceae</taxon>
        <taxon>Penicillium</taxon>
    </lineage>
</organism>
<accession>A0A0G4P678</accession>
<dbReference type="AlphaFoldDB" id="A0A0G4P678"/>
<name>A0A0G4P678_PENC3</name>
<evidence type="ECO:0000313" key="2">
    <source>
        <dbReference type="Proteomes" id="UP000053732"/>
    </source>
</evidence>
<reference evidence="1 2" key="1">
    <citation type="journal article" date="2014" name="Nat. Commun.">
        <title>Multiple recent horizontal transfers of a large genomic region in cheese making fungi.</title>
        <authorList>
            <person name="Cheeseman K."/>
            <person name="Ropars J."/>
            <person name="Renault P."/>
            <person name="Dupont J."/>
            <person name="Gouzy J."/>
            <person name="Branca A."/>
            <person name="Abraham A.L."/>
            <person name="Ceppi M."/>
            <person name="Conseiller E."/>
            <person name="Debuchy R."/>
            <person name="Malagnac F."/>
            <person name="Goarin A."/>
            <person name="Silar P."/>
            <person name="Lacoste S."/>
            <person name="Sallet E."/>
            <person name="Bensimon A."/>
            <person name="Giraud T."/>
            <person name="Brygoo Y."/>
        </authorList>
    </citation>
    <scope>NUCLEOTIDE SEQUENCE [LARGE SCALE GENOMIC DNA]</scope>
    <source>
        <strain evidence="2">FM 013</strain>
    </source>
</reference>
<dbReference type="STRING" id="1429867.A0A0G4P678"/>
<evidence type="ECO:0000313" key="1">
    <source>
        <dbReference type="EMBL" id="CRL21769.1"/>
    </source>
</evidence>
<sequence>MSPTAFVSMMSMPLTVSYKIHQQRLLGRLPGTSQKDLPAYHKGGSSVNACCEIPITRSLAAEISNTIADGFESKGKDFAGSH</sequence>
<keyword evidence="2" id="KW-1185">Reference proteome</keyword>
<protein>
    <submittedName>
        <fullName evidence="1">Str. FM013</fullName>
    </submittedName>
</protein>
<dbReference type="Proteomes" id="UP000053732">
    <property type="component" value="Unassembled WGS sequence"/>
</dbReference>
<proteinExistence type="predicted"/>
<dbReference type="EMBL" id="HG793139">
    <property type="protein sequence ID" value="CRL21769.1"/>
    <property type="molecule type" value="Genomic_DNA"/>
</dbReference>
<gene>
    <name evidence="1" type="ORF">PCAMFM013_S006g000309</name>
</gene>